<protein>
    <submittedName>
        <fullName evidence="1">Uncharacterized protein</fullName>
    </submittedName>
</protein>
<reference evidence="1" key="2">
    <citation type="journal article" date="2015" name="Fish Shellfish Immunol.">
        <title>Early steps in the European eel (Anguilla anguilla)-Vibrio vulnificus interaction in the gills: Role of the RtxA13 toxin.</title>
        <authorList>
            <person name="Callol A."/>
            <person name="Pajuelo D."/>
            <person name="Ebbesson L."/>
            <person name="Teles M."/>
            <person name="MacKenzie S."/>
            <person name="Amaro C."/>
        </authorList>
    </citation>
    <scope>NUCLEOTIDE SEQUENCE</scope>
</reference>
<proteinExistence type="predicted"/>
<dbReference type="EMBL" id="GBXM01055786">
    <property type="protein sequence ID" value="JAH52791.1"/>
    <property type="molecule type" value="Transcribed_RNA"/>
</dbReference>
<accession>A0A0E9TGU4</accession>
<reference evidence="1" key="1">
    <citation type="submission" date="2014-11" db="EMBL/GenBank/DDBJ databases">
        <authorList>
            <person name="Amaro Gonzalez C."/>
        </authorList>
    </citation>
    <scope>NUCLEOTIDE SEQUENCE</scope>
</reference>
<name>A0A0E9TGU4_ANGAN</name>
<dbReference type="AlphaFoldDB" id="A0A0E9TGU4"/>
<sequence length="47" mass="5289">MESHGAVSAKRKAPFPIGGSTVHFLVNIHYENIENLLQLQNKQTKKN</sequence>
<evidence type="ECO:0000313" key="1">
    <source>
        <dbReference type="EMBL" id="JAH52791.1"/>
    </source>
</evidence>
<organism evidence="1">
    <name type="scientific">Anguilla anguilla</name>
    <name type="common">European freshwater eel</name>
    <name type="synonym">Muraena anguilla</name>
    <dbReference type="NCBI Taxonomy" id="7936"/>
    <lineage>
        <taxon>Eukaryota</taxon>
        <taxon>Metazoa</taxon>
        <taxon>Chordata</taxon>
        <taxon>Craniata</taxon>
        <taxon>Vertebrata</taxon>
        <taxon>Euteleostomi</taxon>
        <taxon>Actinopterygii</taxon>
        <taxon>Neopterygii</taxon>
        <taxon>Teleostei</taxon>
        <taxon>Anguilliformes</taxon>
        <taxon>Anguillidae</taxon>
        <taxon>Anguilla</taxon>
    </lineage>
</organism>